<keyword evidence="3" id="KW-1185">Reference proteome</keyword>
<accession>A0A067N560</accession>
<proteinExistence type="predicted"/>
<evidence type="ECO:0000313" key="2">
    <source>
        <dbReference type="EMBL" id="KDQ19262.1"/>
    </source>
</evidence>
<dbReference type="EMBL" id="KL198019">
    <property type="protein sequence ID" value="KDQ19262.1"/>
    <property type="molecule type" value="Genomic_DNA"/>
</dbReference>
<protein>
    <recommendedName>
        <fullName evidence="4">Secreted protein</fullName>
    </recommendedName>
</protein>
<gene>
    <name evidence="2" type="ORF">BOTBODRAFT_41541</name>
</gene>
<dbReference type="OrthoDB" id="3012298at2759"/>
<keyword evidence="1" id="KW-0732">Signal</keyword>
<dbReference type="HOGENOM" id="CLU_115011_0_0_1"/>
<name>A0A067N560_BOTB1</name>
<organism evidence="2 3">
    <name type="scientific">Botryobasidium botryosum (strain FD-172 SS1)</name>
    <dbReference type="NCBI Taxonomy" id="930990"/>
    <lineage>
        <taxon>Eukaryota</taxon>
        <taxon>Fungi</taxon>
        <taxon>Dikarya</taxon>
        <taxon>Basidiomycota</taxon>
        <taxon>Agaricomycotina</taxon>
        <taxon>Agaricomycetes</taxon>
        <taxon>Cantharellales</taxon>
        <taxon>Botryobasidiaceae</taxon>
        <taxon>Botryobasidium</taxon>
    </lineage>
</organism>
<evidence type="ECO:0000313" key="3">
    <source>
        <dbReference type="Proteomes" id="UP000027195"/>
    </source>
</evidence>
<sequence length="152" mass="16547">MKFLSLLATAAVAAFVSAVPLDCPSIPSQANMGVLQQVYQITQTRRLDERELLATIETAWVESHVNNLNCGDQDSVGVFQQRPSQGWGTVAQCMDINHATNAFIDQLIPNASKFPSSSAGQLAQSVQRSEYPDRYDQAASIAQGLIKQVRGH</sequence>
<evidence type="ECO:0000256" key="1">
    <source>
        <dbReference type="SAM" id="SignalP"/>
    </source>
</evidence>
<dbReference type="Proteomes" id="UP000027195">
    <property type="component" value="Unassembled WGS sequence"/>
</dbReference>
<dbReference type="AlphaFoldDB" id="A0A067N560"/>
<reference evidence="3" key="1">
    <citation type="journal article" date="2014" name="Proc. Natl. Acad. Sci. U.S.A.">
        <title>Extensive sampling of basidiomycete genomes demonstrates inadequacy of the white-rot/brown-rot paradigm for wood decay fungi.</title>
        <authorList>
            <person name="Riley R."/>
            <person name="Salamov A.A."/>
            <person name="Brown D.W."/>
            <person name="Nagy L.G."/>
            <person name="Floudas D."/>
            <person name="Held B.W."/>
            <person name="Levasseur A."/>
            <person name="Lombard V."/>
            <person name="Morin E."/>
            <person name="Otillar R."/>
            <person name="Lindquist E.A."/>
            <person name="Sun H."/>
            <person name="LaButti K.M."/>
            <person name="Schmutz J."/>
            <person name="Jabbour D."/>
            <person name="Luo H."/>
            <person name="Baker S.E."/>
            <person name="Pisabarro A.G."/>
            <person name="Walton J.D."/>
            <person name="Blanchette R.A."/>
            <person name="Henrissat B."/>
            <person name="Martin F."/>
            <person name="Cullen D."/>
            <person name="Hibbett D.S."/>
            <person name="Grigoriev I.V."/>
        </authorList>
    </citation>
    <scope>NUCLEOTIDE SEQUENCE [LARGE SCALE GENOMIC DNA]</scope>
    <source>
        <strain evidence="3">FD-172 SS1</strain>
    </source>
</reference>
<feature type="signal peptide" evidence="1">
    <location>
        <begin position="1"/>
        <end position="18"/>
    </location>
</feature>
<dbReference type="InParanoid" id="A0A067N560"/>
<evidence type="ECO:0008006" key="4">
    <source>
        <dbReference type="Google" id="ProtNLM"/>
    </source>
</evidence>
<feature type="chain" id="PRO_5001641906" description="Secreted protein" evidence="1">
    <location>
        <begin position="19"/>
        <end position="152"/>
    </location>
</feature>